<reference evidence="2 3" key="1">
    <citation type="submission" date="2018-06" db="EMBL/GenBank/DDBJ databases">
        <title>Genomic Encyclopedia of Archaeal and Bacterial Type Strains, Phase II (KMG-II): from individual species to whole genera.</title>
        <authorList>
            <person name="Goeker M."/>
        </authorList>
    </citation>
    <scope>NUCLEOTIDE SEQUENCE [LARGE SCALE GENOMIC DNA]</scope>
    <source>
        <strain evidence="2 3">DSM 22009</strain>
    </source>
</reference>
<proteinExistence type="predicted"/>
<dbReference type="NCBIfam" id="NF005450">
    <property type="entry name" value="PRK07042.1"/>
    <property type="match status" value="1"/>
</dbReference>
<dbReference type="GO" id="GO:0016740">
    <property type="term" value="F:transferase activity"/>
    <property type="evidence" value="ECO:0007669"/>
    <property type="project" value="UniProtKB-KW"/>
</dbReference>
<dbReference type="PANTHER" id="PTHR11895:SF173">
    <property type="entry name" value="GLUTAMYL-TRNA AMIDOTRANSFERASE SUBUNIT A"/>
    <property type="match status" value="1"/>
</dbReference>
<dbReference type="AlphaFoldDB" id="A0A2W7NAR5"/>
<accession>A0A2W7NAR5</accession>
<dbReference type="Gene3D" id="3.90.1300.10">
    <property type="entry name" value="Amidase signature (AS) domain"/>
    <property type="match status" value="1"/>
</dbReference>
<dbReference type="EMBL" id="QKZL01000005">
    <property type="protein sequence ID" value="PZX17090.1"/>
    <property type="molecule type" value="Genomic_DNA"/>
</dbReference>
<protein>
    <submittedName>
        <fullName evidence="2">Aspartyl-tRNA(Asn)/glutamyl-tRNA(Gln) amidotransferase subunit A</fullName>
    </submittedName>
</protein>
<evidence type="ECO:0000313" key="2">
    <source>
        <dbReference type="EMBL" id="PZX17090.1"/>
    </source>
</evidence>
<dbReference type="InterPro" id="IPR036928">
    <property type="entry name" value="AS_sf"/>
</dbReference>
<keyword evidence="3" id="KW-1185">Reference proteome</keyword>
<dbReference type="InterPro" id="IPR023631">
    <property type="entry name" value="Amidase_dom"/>
</dbReference>
<dbReference type="PANTHER" id="PTHR11895">
    <property type="entry name" value="TRANSAMIDASE"/>
    <property type="match status" value="1"/>
</dbReference>
<name>A0A2W7NAR5_9RHOB</name>
<feature type="domain" description="Amidase" evidence="1">
    <location>
        <begin position="28"/>
        <end position="451"/>
    </location>
</feature>
<dbReference type="RefSeq" id="WP_111536865.1">
    <property type="nucleotide sequence ID" value="NZ_QKZL01000005.1"/>
</dbReference>
<organism evidence="2 3">
    <name type="scientific">Palleronia aestuarii</name>
    <dbReference type="NCBI Taxonomy" id="568105"/>
    <lineage>
        <taxon>Bacteria</taxon>
        <taxon>Pseudomonadati</taxon>
        <taxon>Pseudomonadota</taxon>
        <taxon>Alphaproteobacteria</taxon>
        <taxon>Rhodobacterales</taxon>
        <taxon>Roseobacteraceae</taxon>
        <taxon>Palleronia</taxon>
    </lineage>
</organism>
<dbReference type="Proteomes" id="UP000248916">
    <property type="component" value="Unassembled WGS sequence"/>
</dbReference>
<dbReference type="OrthoDB" id="9777859at2"/>
<dbReference type="Pfam" id="PF01425">
    <property type="entry name" value="Amidase"/>
    <property type="match status" value="1"/>
</dbReference>
<gene>
    <name evidence="2" type="ORF">LX81_01721</name>
</gene>
<keyword evidence="2" id="KW-0808">Transferase</keyword>
<sequence>MPQSTDLIGLSAQELLAAYAARTLSPVEVTEAALAQVERCEPVLKATYMLDPDGARRMAQASEARWRAGTPLATRGVTLDGVPCTIKENVATKGVPVPLGTAATELVPAPADAPPAARMREAGAVILGKTTMPEYGAMSSGLSSFHSLTRNPWNTAMNPGGSSAGAGAAGAACYAPLHIGTDIGGSVRFPAAWNGLVGLKPSLGRIPIDPPYMGRAAGPMTRSVADAALMMAVLSRPDPEGRDSMNLPPADLAWDDPNLSLAGLRIGLQLDPGCGLPVDPQVIEPVRAAARAFEAAGAIVEPLDPWMDDEMLHALDRFWRIRALRDIEALTPERREKVLPIFLEWVAPARELTALQGFEAYSATMAIRTRTVAATHPFDFVLSPVAANTSFPADWAYPSNDVARAHDQIGFTVPYNMSEQPAVSVCCGYDSNGVPMGLQIAGRRFDDVGVLRMAASWEAMWDGRRPWPTSPM</sequence>
<dbReference type="SUPFAM" id="SSF75304">
    <property type="entry name" value="Amidase signature (AS) enzymes"/>
    <property type="match status" value="1"/>
</dbReference>
<comment type="caution">
    <text evidence="2">The sequence shown here is derived from an EMBL/GenBank/DDBJ whole genome shotgun (WGS) entry which is preliminary data.</text>
</comment>
<dbReference type="InterPro" id="IPR000120">
    <property type="entry name" value="Amidase"/>
</dbReference>
<evidence type="ECO:0000313" key="3">
    <source>
        <dbReference type="Proteomes" id="UP000248916"/>
    </source>
</evidence>
<evidence type="ECO:0000259" key="1">
    <source>
        <dbReference type="Pfam" id="PF01425"/>
    </source>
</evidence>